<dbReference type="InterPro" id="IPR044925">
    <property type="entry name" value="His-Me_finger_sf"/>
</dbReference>
<dbReference type="Pfam" id="PF13392">
    <property type="entry name" value="HNH_3"/>
    <property type="match status" value="1"/>
</dbReference>
<evidence type="ECO:0000313" key="2">
    <source>
        <dbReference type="EMBL" id="OWK36913.1"/>
    </source>
</evidence>
<organism evidence="2 3">
    <name type="scientific">Fimbriiglobus ruber</name>
    <dbReference type="NCBI Taxonomy" id="1908690"/>
    <lineage>
        <taxon>Bacteria</taxon>
        <taxon>Pseudomonadati</taxon>
        <taxon>Planctomycetota</taxon>
        <taxon>Planctomycetia</taxon>
        <taxon>Gemmatales</taxon>
        <taxon>Gemmataceae</taxon>
        <taxon>Fimbriiglobus</taxon>
    </lineage>
</organism>
<gene>
    <name evidence="2" type="ORF">FRUB_07965</name>
</gene>
<sequence>MSPRSGTHEDGYLQAEIDGTVYPADQLAWLIMTGEWPAHEIVHADGNKLNNSWNNIKEKAPLAKAA</sequence>
<name>A0A225D7H1_9BACT</name>
<dbReference type="Proteomes" id="UP000214646">
    <property type="component" value="Unassembled WGS sequence"/>
</dbReference>
<dbReference type="EMBL" id="NIDE01000016">
    <property type="protein sequence ID" value="OWK36913.1"/>
    <property type="molecule type" value="Genomic_DNA"/>
</dbReference>
<accession>A0A225D7H1</accession>
<proteinExistence type="predicted"/>
<feature type="domain" description="HNH nuclease" evidence="1">
    <location>
        <begin position="24"/>
        <end position="56"/>
    </location>
</feature>
<evidence type="ECO:0000313" key="3">
    <source>
        <dbReference type="Proteomes" id="UP000214646"/>
    </source>
</evidence>
<dbReference type="SUPFAM" id="SSF54060">
    <property type="entry name" value="His-Me finger endonucleases"/>
    <property type="match status" value="1"/>
</dbReference>
<dbReference type="InterPro" id="IPR003615">
    <property type="entry name" value="HNH_nuc"/>
</dbReference>
<comment type="caution">
    <text evidence="2">The sequence shown here is derived from an EMBL/GenBank/DDBJ whole genome shotgun (WGS) entry which is preliminary data.</text>
</comment>
<protein>
    <recommendedName>
        <fullName evidence="1">HNH nuclease domain-containing protein</fullName>
    </recommendedName>
</protein>
<evidence type="ECO:0000259" key="1">
    <source>
        <dbReference type="Pfam" id="PF13392"/>
    </source>
</evidence>
<reference evidence="3" key="1">
    <citation type="submission" date="2017-06" db="EMBL/GenBank/DDBJ databases">
        <title>Genome analysis of Fimbriiglobus ruber SP5, the first member of the order Planctomycetales with confirmed chitinolytic capability.</title>
        <authorList>
            <person name="Ravin N.V."/>
            <person name="Rakitin A.L."/>
            <person name="Ivanova A.A."/>
            <person name="Beletsky A.V."/>
            <person name="Kulichevskaya I.S."/>
            <person name="Mardanov A.V."/>
            <person name="Dedysh S.N."/>
        </authorList>
    </citation>
    <scope>NUCLEOTIDE SEQUENCE [LARGE SCALE GENOMIC DNA]</scope>
    <source>
        <strain evidence="3">SP5</strain>
    </source>
</reference>
<keyword evidence="3" id="KW-1185">Reference proteome</keyword>
<dbReference type="AlphaFoldDB" id="A0A225D7H1"/>